<accession>A0ABS4J1I9</accession>
<protein>
    <recommendedName>
        <fullName evidence="3">Pectate lyase superfamily protein domain-containing protein</fullName>
    </recommendedName>
</protein>
<keyword evidence="2" id="KW-1185">Reference proteome</keyword>
<gene>
    <name evidence="1" type="ORF">J2Z66_005301</name>
</gene>
<dbReference type="InterPro" id="IPR006311">
    <property type="entry name" value="TAT_signal"/>
</dbReference>
<name>A0ABS4J1I9_9BACL</name>
<evidence type="ECO:0000313" key="2">
    <source>
        <dbReference type="Proteomes" id="UP001519287"/>
    </source>
</evidence>
<dbReference type="InterPro" id="IPR011050">
    <property type="entry name" value="Pectin_lyase_fold/virulence"/>
</dbReference>
<proteinExistence type="predicted"/>
<organism evidence="1 2">
    <name type="scientific">Paenibacillus eucommiae</name>
    <dbReference type="NCBI Taxonomy" id="1355755"/>
    <lineage>
        <taxon>Bacteria</taxon>
        <taxon>Bacillati</taxon>
        <taxon>Bacillota</taxon>
        <taxon>Bacilli</taxon>
        <taxon>Bacillales</taxon>
        <taxon>Paenibacillaceae</taxon>
        <taxon>Paenibacillus</taxon>
    </lineage>
</organism>
<evidence type="ECO:0000313" key="1">
    <source>
        <dbReference type="EMBL" id="MBP1993675.1"/>
    </source>
</evidence>
<dbReference type="RefSeq" id="WP_209975555.1">
    <property type="nucleotide sequence ID" value="NZ_JAGGLB010000020.1"/>
</dbReference>
<dbReference type="PROSITE" id="PS51318">
    <property type="entry name" value="TAT"/>
    <property type="match status" value="1"/>
</dbReference>
<dbReference type="InterPro" id="IPR012334">
    <property type="entry name" value="Pectin_lyas_fold"/>
</dbReference>
<dbReference type="Proteomes" id="UP001519287">
    <property type="component" value="Unassembled WGS sequence"/>
</dbReference>
<dbReference type="SMART" id="SM00710">
    <property type="entry name" value="PbH1"/>
    <property type="match status" value="4"/>
</dbReference>
<dbReference type="EMBL" id="JAGGLB010000020">
    <property type="protein sequence ID" value="MBP1993675.1"/>
    <property type="molecule type" value="Genomic_DNA"/>
</dbReference>
<dbReference type="InterPro" id="IPR019546">
    <property type="entry name" value="TAT_signal_bac_arc"/>
</dbReference>
<dbReference type="NCBIfam" id="TIGR01409">
    <property type="entry name" value="TAT_signal_seq"/>
    <property type="match status" value="1"/>
</dbReference>
<reference evidence="1 2" key="1">
    <citation type="submission" date="2021-03" db="EMBL/GenBank/DDBJ databases">
        <title>Genomic Encyclopedia of Type Strains, Phase IV (KMG-IV): sequencing the most valuable type-strain genomes for metagenomic binning, comparative biology and taxonomic classification.</title>
        <authorList>
            <person name="Goeker M."/>
        </authorList>
    </citation>
    <scope>NUCLEOTIDE SEQUENCE [LARGE SCALE GENOMIC DNA]</scope>
    <source>
        <strain evidence="1 2">DSM 26048</strain>
    </source>
</reference>
<dbReference type="Gene3D" id="2.160.20.10">
    <property type="entry name" value="Single-stranded right-handed beta-helix, Pectin lyase-like"/>
    <property type="match status" value="2"/>
</dbReference>
<comment type="caution">
    <text evidence="1">The sequence shown here is derived from an EMBL/GenBank/DDBJ whole genome shotgun (WGS) entry which is preliminary data.</text>
</comment>
<sequence length="510" mass="55185">MEKNEMSRRGFIGKLGMGVAGLTVASLPIVSKQAYALASSSIYNVLDYTTIQDAITAASSAGGGTILFPTGVHTVTSNLTFPMHVDVEFINGAYLDISSGVTVTINGGILAGFNRIFSGSGNLSLVGARIEQVYPEWWGDGGPNDAPAIQKAINAFDIVFFRNVTYNITSTVTIPQTRKLQLIGSGFRNTTFNISASITGLSFLRDPGVGGTIVVIRGIRFIENNEGKTATGIAFKGNDHTHHDNWLRVYDCSFYGFSRAVHLKFCGNCFFNGCYAQRNNVVYFLERDASFIWFEQCMNLDNRTFIYADDTLADGISNGIFIHNCSSVLCETEDIRIVGWQGVYITGGGGTDLGGYGGGTNAIYLGKCQDFAIRDMWVASDPVNMTNRTGIQIIDSHSGVITGCSIVNNTIGIRIDGNSVHSTRVAITDNKFEGNILNDILFGSYAKAVKVMCNHFMSTVSRTATNYEVYANTGGSDYNIIKNNTFKGANYSIIAGTNSIVNENIFSVPN</sequence>
<evidence type="ECO:0008006" key="3">
    <source>
        <dbReference type="Google" id="ProtNLM"/>
    </source>
</evidence>
<dbReference type="SUPFAM" id="SSF51126">
    <property type="entry name" value="Pectin lyase-like"/>
    <property type="match status" value="2"/>
</dbReference>
<dbReference type="InterPro" id="IPR006626">
    <property type="entry name" value="PbH1"/>
</dbReference>